<sequence>MKPIAKKNTVRQLATLLAALSLTGYAMAQTTVEDAWARATVPGQPATGAFMTLTADSDSTLISVQSPVAKDTQIHQSTMNGDVMSMLPVDEVSLPAGEPVVFDANGYHVMLMGLITQVKEGDAVPLTLKIKNAQGEEETLEVEAVARALNAPDHAHAH</sequence>
<dbReference type="PANTHER" id="PTHR36302">
    <property type="entry name" value="BLR7088 PROTEIN"/>
    <property type="match status" value="1"/>
</dbReference>
<dbReference type="SUPFAM" id="SSF110087">
    <property type="entry name" value="DR1885-like metal-binding protein"/>
    <property type="match status" value="1"/>
</dbReference>
<dbReference type="InterPro" id="IPR007410">
    <property type="entry name" value="LpqE-like"/>
</dbReference>
<name>A0A7X1KSI1_9PSED</name>
<feature type="signal peptide" evidence="1">
    <location>
        <begin position="1"/>
        <end position="28"/>
    </location>
</feature>
<dbReference type="InterPro" id="IPR036182">
    <property type="entry name" value="PCuAC_sf"/>
</dbReference>
<evidence type="ECO:0000256" key="1">
    <source>
        <dbReference type="SAM" id="SignalP"/>
    </source>
</evidence>
<keyword evidence="1" id="KW-0732">Signal</keyword>
<dbReference type="AlphaFoldDB" id="A0A7X1KSI1"/>
<dbReference type="PANTHER" id="PTHR36302:SF1">
    <property type="entry name" value="COPPER CHAPERONE PCU(A)C"/>
    <property type="match status" value="1"/>
</dbReference>
<dbReference type="InterPro" id="IPR058248">
    <property type="entry name" value="Lxx211020-like"/>
</dbReference>
<keyword evidence="3" id="KW-1185">Reference proteome</keyword>
<gene>
    <name evidence="2" type="ORF">H7993_03265</name>
</gene>
<evidence type="ECO:0000313" key="3">
    <source>
        <dbReference type="Proteomes" id="UP000546173"/>
    </source>
</evidence>
<dbReference type="RefSeq" id="WP_185793423.1">
    <property type="nucleotide sequence ID" value="NZ_JACMYH010000001.1"/>
</dbReference>
<proteinExistence type="predicted"/>
<evidence type="ECO:0000313" key="2">
    <source>
        <dbReference type="EMBL" id="MBC2677400.1"/>
    </source>
</evidence>
<dbReference type="EMBL" id="JACMYH010000001">
    <property type="protein sequence ID" value="MBC2677400.1"/>
    <property type="molecule type" value="Genomic_DNA"/>
</dbReference>
<dbReference type="Gene3D" id="2.60.40.1890">
    <property type="entry name" value="PCu(A)C copper chaperone"/>
    <property type="match status" value="1"/>
</dbReference>
<feature type="chain" id="PRO_5031196568" evidence="1">
    <location>
        <begin position="29"/>
        <end position="158"/>
    </location>
</feature>
<dbReference type="Pfam" id="PF04314">
    <property type="entry name" value="PCuAC"/>
    <property type="match status" value="1"/>
</dbReference>
<accession>A0A7X1KSI1</accession>
<reference evidence="2 3" key="1">
    <citation type="submission" date="2020-08" db="EMBL/GenBank/DDBJ databases">
        <title>Pseudomonas sp. nov.</title>
        <authorList>
            <person name="Gieschler S."/>
            <person name="Fiedler G."/>
            <person name="Brinks E."/>
            <person name="Boehnlein C."/>
            <person name="Franz C.M.A.P."/>
            <person name="Kabisch J."/>
        </authorList>
    </citation>
    <scope>NUCLEOTIDE SEQUENCE [LARGE SCALE GENOMIC DNA]</scope>
    <source>
        <strain evidence="2 3">MBT-2</strain>
    </source>
</reference>
<dbReference type="Proteomes" id="UP000546173">
    <property type="component" value="Unassembled WGS sequence"/>
</dbReference>
<comment type="caution">
    <text evidence="2">The sequence shown here is derived from an EMBL/GenBank/DDBJ whole genome shotgun (WGS) entry which is preliminary data.</text>
</comment>
<organism evidence="2 3">
    <name type="scientific">Pseudomonas baltica</name>
    <dbReference type="NCBI Taxonomy" id="2762576"/>
    <lineage>
        <taxon>Bacteria</taxon>
        <taxon>Pseudomonadati</taxon>
        <taxon>Pseudomonadota</taxon>
        <taxon>Gammaproteobacteria</taxon>
        <taxon>Pseudomonadales</taxon>
        <taxon>Pseudomonadaceae</taxon>
        <taxon>Pseudomonas</taxon>
    </lineage>
</organism>
<protein>
    <submittedName>
        <fullName evidence="2">Copper chaperone PCu(A)C</fullName>
    </submittedName>
</protein>